<feature type="signal peptide" evidence="1">
    <location>
        <begin position="1"/>
        <end position="25"/>
    </location>
</feature>
<organism evidence="2 3">
    <name type="scientific">Tritrichomonas foetus</name>
    <dbReference type="NCBI Taxonomy" id="1144522"/>
    <lineage>
        <taxon>Eukaryota</taxon>
        <taxon>Metamonada</taxon>
        <taxon>Parabasalia</taxon>
        <taxon>Tritrichomonadida</taxon>
        <taxon>Tritrichomonadidae</taxon>
        <taxon>Tritrichomonas</taxon>
    </lineage>
</organism>
<sequence>MILSFQICFYSAILASLALFRTYLSQKKDVKVINPLIGDSFAVGDYIFHNLSLGKNYEDFTCRNESFLHFTPNRKVYDKAKVIYNLMVFYPESKMEQTLDRAKYFIKQISEKYTPTLTDSCFLLITVNYTVRNLSQTFDRELFTKESIHRLDYGYRFFQQKNILIFQTSIQQNLFSREFLESRHFTQVRHYPFTAHYAACFGILVYLPFMLQIYDYFDYFGRVDIDFDRFNLNYSIFPDHIISQNKDIHLIGCYHRLDCDFVSINVYKMIFEYLISIGKKCNNTLYHSENFFNGYIHSETQSIPGAFQLIWLGLYSSPEIRSYAKFFVSYKDGIPKNRWGDQQFYFMAFAMFSSKEHIRYDRNLLFCRHQQLK</sequence>
<accession>A0A1J4KWD8</accession>
<dbReference type="VEuPathDB" id="TrichDB:TRFO_15847"/>
<dbReference type="GeneID" id="94833323"/>
<dbReference type="AlphaFoldDB" id="A0A1J4KWD8"/>
<evidence type="ECO:0000313" key="2">
    <source>
        <dbReference type="EMBL" id="OHT13845.1"/>
    </source>
</evidence>
<evidence type="ECO:0000313" key="3">
    <source>
        <dbReference type="Proteomes" id="UP000179807"/>
    </source>
</evidence>
<gene>
    <name evidence="2" type="ORF">TRFO_15847</name>
</gene>
<dbReference type="Proteomes" id="UP000179807">
    <property type="component" value="Unassembled WGS sequence"/>
</dbReference>
<dbReference type="EMBL" id="MLAK01000461">
    <property type="protein sequence ID" value="OHT13845.1"/>
    <property type="molecule type" value="Genomic_DNA"/>
</dbReference>
<keyword evidence="1" id="KW-0732">Signal</keyword>
<name>A0A1J4KWD8_9EUKA</name>
<proteinExistence type="predicted"/>
<protein>
    <submittedName>
        <fullName evidence="2">Uncharacterized protein</fullName>
    </submittedName>
</protein>
<feature type="chain" id="PRO_5013131346" evidence="1">
    <location>
        <begin position="26"/>
        <end position="373"/>
    </location>
</feature>
<evidence type="ECO:0000256" key="1">
    <source>
        <dbReference type="SAM" id="SignalP"/>
    </source>
</evidence>
<dbReference type="RefSeq" id="XP_068366981.1">
    <property type="nucleotide sequence ID" value="XM_068498619.1"/>
</dbReference>
<reference evidence="2" key="1">
    <citation type="submission" date="2016-10" db="EMBL/GenBank/DDBJ databases">
        <authorList>
            <person name="Benchimol M."/>
            <person name="Almeida L.G."/>
            <person name="Vasconcelos A.T."/>
            <person name="Perreira-Neves A."/>
            <person name="Rosa I.A."/>
            <person name="Tasca T."/>
            <person name="Bogo M.R."/>
            <person name="de Souza W."/>
        </authorList>
    </citation>
    <scope>NUCLEOTIDE SEQUENCE [LARGE SCALE GENOMIC DNA]</scope>
    <source>
        <strain evidence="2">K</strain>
    </source>
</reference>
<keyword evidence="3" id="KW-1185">Reference proteome</keyword>
<comment type="caution">
    <text evidence="2">The sequence shown here is derived from an EMBL/GenBank/DDBJ whole genome shotgun (WGS) entry which is preliminary data.</text>
</comment>